<name>A0ACD0P8K2_9BASI</name>
<proteinExistence type="predicted"/>
<evidence type="ECO:0000313" key="2">
    <source>
        <dbReference type="Proteomes" id="UP000245626"/>
    </source>
</evidence>
<dbReference type="EMBL" id="KZ819684">
    <property type="protein sequence ID" value="PWN54448.1"/>
    <property type="molecule type" value="Genomic_DNA"/>
</dbReference>
<dbReference type="Proteomes" id="UP000245626">
    <property type="component" value="Unassembled WGS sequence"/>
</dbReference>
<gene>
    <name evidence="1" type="ORF">IE53DRAFT_70336</name>
</gene>
<sequence>MSHKPRTNLQDQLKRLNSGQSPVTSRASPPPPPSSRSTMDPARVTPSSSPSKTAKSRPTPKLTLADAIPSRSCHVLSTKMHPLASSRTPPQVLDTAAESKIMVDKQASCRRDKGKKRASPAAEKRSTLLSPRSRAKEKKARISDEQEDLSLVQGEDKENIMVHGRDTSFEYGSICTGEDIEYLTPPTQQPQLRSRENSHREVSRSGGAVGHLTTGNADRQAFQRPDVAAPSSSGSSTSRLADASCSSSGSRDRSRPSGSVNDLADKSETELNRLLQASYENLHQVMEQQLAALEDQSTSMVIDPAFLNMQKGFLKDRISQLKAELQQRSLVAPSTAVLSPGSSFIPSREQQLACLGSKRPSREGTPVQHMPSSSSNAPPSSPTHDMVARAKSRSDASRVTTTRDFAGATVLHTLSQSNPSNPPKPLPTPPPPLSPRNQPLEPIQVEADEFDEEYPDVDGSVIDVDLDFPDVIEKGIQDAPYPEPLTSAHDDATPRASGSSRQVEQAENQAGEGDEPVELSLKRFPSPKQTRIQMNFPWSREVAHALRKIFKLRGFRHNQLEAINATLGGKDVFCLMPTGGGKSLCYQLPAVVTQGKTDGVTIVISPLLSLIQDQVLHLVKLHVAAIAITGETSIKNRDFAYAQLSCRDPTARLLYVTPEFVNNSGKAREIMGFLHRTKKLARFVIDEAHCVSQWGHDFRPDYKELGKLRDEFPGVPFMALTATATNRVRADVVANLGMKNALVLQQSFNRPNLIYQVRKKGKGILQDISIFIKTSHMGECGIIYCLSRKSCEEVADKLTRLHGIKACHYHAGLGKSDRLNIQQQWQSGAFNVIVATIAFGMGIDKPNVRYVIHHSIPKSLEGYYQETGRAGRDGKISVCVLYYAYKDKSSLERLINDGDGSWAQKELQKENLRKVVNFCMNDTDCRRVQVLQYFNEAFTADQCHRTCDNCSTNVGCFQKQDVTDLAVKALKLVIELCSTSQVTLLYCVDVFRGSKIAKILNSKHDQLEMYGAGSKMARDDCTRLFQHLAALDAIGEHSVVTAAGFAHSYIEKGPMADEIVRGGKRVVMQLAKDSKLNDKVVAVEGQRIPVRRPARVVDEDEFEEYREDAYDISHVDLTQEESGEGQEVHEPRVTRSSNHGADTGVPRAHPEVINVDDESLDEIDLRRLCLRDLKVARSRLAARLNMAAKEDLLDDETLNDLSVFQPSDIEQFKGATGLDQKGMDEWGHELLKICQKYSEMEDDQHDRRSARIANRFQETPSRSNLTSSRTTSSRTSTSSSLAPRSASSPSKGKQAVLDLDQFAYDGGGKAVSSSSRELASRSSTSSNKAQDKSTLKQTAGGGNRGASKGSGGRGGGIRAMPP</sequence>
<keyword evidence="2" id="KW-1185">Reference proteome</keyword>
<accession>A0ACD0P8K2</accession>
<keyword evidence="1" id="KW-0378">Hydrolase</keyword>
<keyword evidence="1" id="KW-0067">ATP-binding</keyword>
<keyword evidence="1" id="KW-0347">Helicase</keyword>
<reference evidence="1 2" key="1">
    <citation type="journal article" date="2018" name="Mol. Biol. Evol.">
        <title>Broad Genomic Sampling Reveals a Smut Pathogenic Ancestry of the Fungal Clade Ustilaginomycotina.</title>
        <authorList>
            <person name="Kijpornyongpan T."/>
            <person name="Mondo S.J."/>
            <person name="Barry K."/>
            <person name="Sandor L."/>
            <person name="Lee J."/>
            <person name="Lipzen A."/>
            <person name="Pangilinan J."/>
            <person name="LaButti K."/>
            <person name="Hainaut M."/>
            <person name="Henrissat B."/>
            <person name="Grigoriev I.V."/>
            <person name="Spatafora J.W."/>
            <person name="Aime M.C."/>
        </authorList>
    </citation>
    <scope>NUCLEOTIDE SEQUENCE [LARGE SCALE GENOMIC DNA]</scope>
    <source>
        <strain evidence="1 2">SA 807</strain>
    </source>
</reference>
<evidence type="ECO:0000313" key="1">
    <source>
        <dbReference type="EMBL" id="PWN54448.1"/>
    </source>
</evidence>
<organism evidence="1 2">
    <name type="scientific">Violaceomyces palustris</name>
    <dbReference type="NCBI Taxonomy" id="1673888"/>
    <lineage>
        <taxon>Eukaryota</taxon>
        <taxon>Fungi</taxon>
        <taxon>Dikarya</taxon>
        <taxon>Basidiomycota</taxon>
        <taxon>Ustilaginomycotina</taxon>
        <taxon>Ustilaginomycetes</taxon>
        <taxon>Violaceomycetales</taxon>
        <taxon>Violaceomycetaceae</taxon>
        <taxon>Violaceomyces</taxon>
    </lineage>
</organism>
<protein>
    <submittedName>
        <fullName evidence="1">ATP-dependent DNA helicase</fullName>
    </submittedName>
</protein>
<keyword evidence="1" id="KW-0547">Nucleotide-binding</keyword>